<name>M1K425_ENCCN</name>
<gene>
    <name evidence="1" type="ORF">ECU06_0880</name>
</gene>
<protein>
    <submittedName>
        <fullName evidence="1">Cullin like protein</fullName>
    </submittedName>
</protein>
<dbReference type="VEuPathDB" id="MicrosporidiaDB:AEWR_060810"/>
<dbReference type="AlphaFoldDB" id="M1K425"/>
<evidence type="ECO:0000313" key="1">
    <source>
        <dbReference type="EMBL" id="AGE95658.1"/>
    </source>
</evidence>
<proteinExistence type="predicted"/>
<dbReference type="InterPro" id="IPR016159">
    <property type="entry name" value="Cullin_repeat-like_dom_sf"/>
</dbReference>
<dbReference type="VEuPathDB" id="MicrosporidiaDB:AEWQ_060800"/>
<sequence>MFIADHPRMDVQEFERLEDLTMLLLSGHRTFSSKDFMEVYDIIYSHCTETAAAFETRGAKVYECLERTMVSYVDRLRCFTSLKTLHGQLLEFSGALDLVARAYSYLERYFIRVSLERRDGHIQDVRVLGYTVFYRRYMERMMAQAKEMIFFEIGVSRGSRDYNFGRLGETVKLLKRMLFFCNESEEYEDMIQRYLDGVEALVDFTGEINKILKRVYLEIYIASKVFDPDNNRLYKGIAAGVRNRFDDVLGLLVHKMERFEKFKLYVKIVHFMEPEYMARIDEKYKEILRKKVLGAGSLRELVVEYLNICRQMEENLMREDELVPYLREEIRKHLHMSGRLGFEDEVYRDIDRTVRNGEEMGGEMEALVMFVSLMSSKEVIVGKIARDARRRLMSCKSNLKREEMLVLSMEKHLGASISRCMSVMYENQANYVRNSFRIAGQATEFVTETRFLTKGFYDLRASGESLPPPLRDVWRIVSQPKMAQYPRGELLCCHSLSPMVFSMNGFNFRMNTDKVVVMLWLDVDRGVSDLERCVGGTGFRQNLEYLLSNGFVMCTDGVLSLNRMFSCREYGYIRNKYRDRICLLDPEHNLVLDGDGGSGMLEEVVDLFEAEISEAVAKRETEATGSSDAVLEARVMRILKREKRVESLRMCRMVGEEFGDDEKAVMQTVEKLIEKEYCRADGDYLEYVP</sequence>
<dbReference type="VEuPathDB" id="MicrosporidiaDB:ECU06_0880"/>
<dbReference type="Gene3D" id="1.20.1310.10">
    <property type="entry name" value="Cullin Repeats"/>
    <property type="match status" value="1"/>
</dbReference>
<organism evidence="1">
    <name type="scientific">Encephalitozoon cuniculi</name>
    <name type="common">Microsporidian parasite</name>
    <dbReference type="NCBI Taxonomy" id="6035"/>
    <lineage>
        <taxon>Eukaryota</taxon>
        <taxon>Fungi</taxon>
        <taxon>Fungi incertae sedis</taxon>
        <taxon>Microsporidia</taxon>
        <taxon>Unikaryonidae</taxon>
        <taxon>Encephalitozoon</taxon>
    </lineage>
</organism>
<dbReference type="VEuPathDB" id="MicrosporidiaDB:M970_060810"/>
<reference evidence="1" key="1">
    <citation type="journal article" date="2013" name="Eukaryot. Cell">
        <title>Extremely Reduced Levels of Heterozygosity in the Vertebrate Pathogen Encephalitozoon cuniculi.</title>
        <authorList>
            <person name="Selman M."/>
            <person name="Sak B."/>
            <person name="Kvac M."/>
            <person name="Farinelli L."/>
            <person name="Weiss L.M."/>
            <person name="Corradi N."/>
        </authorList>
    </citation>
    <scope>NUCLEOTIDE SEQUENCE</scope>
</reference>
<accession>M1K425</accession>
<dbReference type="EMBL" id="KC513609">
    <property type="protein sequence ID" value="AGE95658.1"/>
    <property type="molecule type" value="Genomic_DNA"/>
</dbReference>
<dbReference type="VEuPathDB" id="MicrosporidiaDB:AEWD_060830"/>
<dbReference type="InterPro" id="IPR036317">
    <property type="entry name" value="Cullin_homology_sf"/>
</dbReference>
<dbReference type="SUPFAM" id="SSF75632">
    <property type="entry name" value="Cullin homology domain"/>
    <property type="match status" value="1"/>
</dbReference>
<dbReference type="SUPFAM" id="SSF74788">
    <property type="entry name" value="Cullin repeat-like"/>
    <property type="match status" value="1"/>
</dbReference>